<dbReference type="InterPro" id="IPR000847">
    <property type="entry name" value="LysR_HTH_N"/>
</dbReference>
<name>A0A0R3E7G3_9BRAD</name>
<dbReference type="GO" id="GO:0003677">
    <property type="term" value="F:DNA binding"/>
    <property type="evidence" value="ECO:0007669"/>
    <property type="project" value="UniProtKB-KW"/>
</dbReference>
<sequence>MKVENAELEAFVIAAELLNFQRAAEKLHLTQPGLSRRIQKLEQTLGVELFSRTTRSVVLTGAGRHFLPMARQQINNLNGMLDSIREVAEKRFGKIRVASIPTVVCQAFPSLLKTFSGRHPNVGVQVFDGNQDFVVRHVLSGLAEFGIGVDPGEDPDLTFTPLLADRFVLAMHKDDTLAARQEITLQELQATAKVRLVIGGRDSGNRLLLEVLLGNAALKLRWFYEVEHVSCILGLLEAGVGCAILPATALPTSSGSNIRAIQIAAPEIKRTVGVVRHRSLSISPMASEFLDLVTRHLGSGTVSQ</sequence>
<accession>A0A0R3E7G3</accession>
<reference evidence="7 8" key="1">
    <citation type="submission" date="2015-09" db="EMBL/GenBank/DDBJ databases">
        <title>Draft Genome Sequence of Bradyrhizobium manausense Strain BR 3351T, a Novel Symbiotic Nitrogen-Fixing Alphaproteobacterium Isolated from Brazilian Amazon Rain Forest.</title>
        <authorList>
            <person name="De Araujo J.L."/>
            <person name="Zilli J.E."/>
        </authorList>
    </citation>
    <scope>NUCLEOTIDE SEQUENCE [LARGE SCALE GENOMIC DNA]</scope>
    <source>
        <strain evidence="7 8">BR3351</strain>
    </source>
</reference>
<keyword evidence="3" id="KW-0805">Transcription regulation</keyword>
<dbReference type="InterPro" id="IPR036390">
    <property type="entry name" value="WH_DNA-bd_sf"/>
</dbReference>
<evidence type="ECO:0000256" key="1">
    <source>
        <dbReference type="ARBA" id="ARBA00003502"/>
    </source>
</evidence>
<feature type="domain" description="HTH lysR-type" evidence="6">
    <location>
        <begin position="3"/>
        <end position="60"/>
    </location>
</feature>
<keyword evidence="4" id="KW-0238">DNA-binding</keyword>
<dbReference type="InterPro" id="IPR050950">
    <property type="entry name" value="HTH-type_LysR_regulators"/>
</dbReference>
<protein>
    <submittedName>
        <fullName evidence="7">LysR family transcriptional regulator</fullName>
    </submittedName>
</protein>
<gene>
    <name evidence="7" type="ORF">AOQ71_09630</name>
</gene>
<dbReference type="Gene3D" id="1.10.10.10">
    <property type="entry name" value="Winged helix-like DNA-binding domain superfamily/Winged helix DNA-binding domain"/>
    <property type="match status" value="1"/>
</dbReference>
<evidence type="ECO:0000313" key="8">
    <source>
        <dbReference type="Proteomes" id="UP000051936"/>
    </source>
</evidence>
<dbReference type="STRING" id="989370.AOQ71_09630"/>
<dbReference type="GO" id="GO:0003700">
    <property type="term" value="F:DNA-binding transcription factor activity"/>
    <property type="evidence" value="ECO:0007669"/>
    <property type="project" value="InterPro"/>
</dbReference>
<dbReference type="RefSeq" id="WP_057744999.1">
    <property type="nucleotide sequence ID" value="NZ_LJYG01000043.1"/>
</dbReference>
<evidence type="ECO:0000256" key="3">
    <source>
        <dbReference type="ARBA" id="ARBA00023015"/>
    </source>
</evidence>
<evidence type="ECO:0000259" key="6">
    <source>
        <dbReference type="PROSITE" id="PS50931"/>
    </source>
</evidence>
<dbReference type="AlphaFoldDB" id="A0A0R3E7G3"/>
<dbReference type="SUPFAM" id="SSF46785">
    <property type="entry name" value="Winged helix' DNA-binding domain"/>
    <property type="match status" value="1"/>
</dbReference>
<dbReference type="InterPro" id="IPR005119">
    <property type="entry name" value="LysR_subst-bd"/>
</dbReference>
<dbReference type="OrthoDB" id="196624at2"/>
<comment type="function">
    <text evidence="1">NodD regulates the expression of the nodABCFE genes which encode other nodulation proteins. NodD is also a negative regulator of its own expression. Binds flavonoids as inducers.</text>
</comment>
<organism evidence="7 8">
    <name type="scientific">Bradyrhizobium manausense</name>
    <dbReference type="NCBI Taxonomy" id="989370"/>
    <lineage>
        <taxon>Bacteria</taxon>
        <taxon>Pseudomonadati</taxon>
        <taxon>Pseudomonadota</taxon>
        <taxon>Alphaproteobacteria</taxon>
        <taxon>Hyphomicrobiales</taxon>
        <taxon>Nitrobacteraceae</taxon>
        <taxon>Bradyrhizobium</taxon>
    </lineage>
</organism>
<dbReference type="PANTHER" id="PTHR30419:SF30">
    <property type="entry name" value="LYSR FAMILY TRANSCRIPTIONAL REGULATOR"/>
    <property type="match status" value="1"/>
</dbReference>
<dbReference type="Pfam" id="PF00126">
    <property type="entry name" value="HTH_1"/>
    <property type="match status" value="1"/>
</dbReference>
<dbReference type="GO" id="GO:0005829">
    <property type="term" value="C:cytosol"/>
    <property type="evidence" value="ECO:0007669"/>
    <property type="project" value="TreeGrafter"/>
</dbReference>
<dbReference type="InterPro" id="IPR036388">
    <property type="entry name" value="WH-like_DNA-bd_sf"/>
</dbReference>
<dbReference type="EMBL" id="LJYG01000043">
    <property type="protein sequence ID" value="KRQ15474.1"/>
    <property type="molecule type" value="Genomic_DNA"/>
</dbReference>
<dbReference type="Pfam" id="PF03466">
    <property type="entry name" value="LysR_substrate"/>
    <property type="match status" value="1"/>
</dbReference>
<dbReference type="Gene3D" id="3.40.190.290">
    <property type="match status" value="1"/>
</dbReference>
<dbReference type="FunFam" id="1.10.10.10:FF:000001">
    <property type="entry name" value="LysR family transcriptional regulator"/>
    <property type="match status" value="1"/>
</dbReference>
<dbReference type="PRINTS" id="PR00039">
    <property type="entry name" value="HTHLYSR"/>
</dbReference>
<dbReference type="PANTHER" id="PTHR30419">
    <property type="entry name" value="HTH-TYPE TRANSCRIPTIONAL REGULATOR YBHD"/>
    <property type="match status" value="1"/>
</dbReference>
<comment type="similarity">
    <text evidence="2">Belongs to the LysR transcriptional regulatory family.</text>
</comment>
<keyword evidence="8" id="KW-1185">Reference proteome</keyword>
<dbReference type="CDD" id="cd08440">
    <property type="entry name" value="PBP2_LTTR_like_4"/>
    <property type="match status" value="1"/>
</dbReference>
<evidence type="ECO:0000256" key="2">
    <source>
        <dbReference type="ARBA" id="ARBA00009437"/>
    </source>
</evidence>
<dbReference type="PROSITE" id="PS50931">
    <property type="entry name" value="HTH_LYSR"/>
    <property type="match status" value="1"/>
</dbReference>
<proteinExistence type="inferred from homology"/>
<dbReference type="Proteomes" id="UP000051936">
    <property type="component" value="Unassembled WGS sequence"/>
</dbReference>
<evidence type="ECO:0000256" key="5">
    <source>
        <dbReference type="ARBA" id="ARBA00023163"/>
    </source>
</evidence>
<comment type="caution">
    <text evidence="7">The sequence shown here is derived from an EMBL/GenBank/DDBJ whole genome shotgun (WGS) entry which is preliminary data.</text>
</comment>
<dbReference type="SUPFAM" id="SSF53850">
    <property type="entry name" value="Periplasmic binding protein-like II"/>
    <property type="match status" value="1"/>
</dbReference>
<evidence type="ECO:0000313" key="7">
    <source>
        <dbReference type="EMBL" id="KRQ15474.1"/>
    </source>
</evidence>
<evidence type="ECO:0000256" key="4">
    <source>
        <dbReference type="ARBA" id="ARBA00023125"/>
    </source>
</evidence>
<keyword evidence="5" id="KW-0804">Transcription</keyword>